<dbReference type="GO" id="GO:0006355">
    <property type="term" value="P:regulation of DNA-templated transcription"/>
    <property type="evidence" value="ECO:0007669"/>
    <property type="project" value="InterPro"/>
</dbReference>
<evidence type="ECO:0000256" key="3">
    <source>
        <dbReference type="ARBA" id="ARBA00023163"/>
    </source>
</evidence>
<dbReference type="InterPro" id="IPR036388">
    <property type="entry name" value="WH-like_DNA-bd_sf"/>
</dbReference>
<dbReference type="EMBL" id="JARPXL010000021">
    <property type="protein sequence ID" value="MDT2545989.1"/>
    <property type="molecule type" value="Genomic_DNA"/>
</dbReference>
<protein>
    <submittedName>
        <fullName evidence="6">Helix-turn-helix domain-containing protein</fullName>
    </submittedName>
</protein>
<dbReference type="CDD" id="cd00383">
    <property type="entry name" value="trans_reg_C"/>
    <property type="match status" value="1"/>
</dbReference>
<name>A0AAW8TBM7_9ENTE</name>
<keyword evidence="3" id="KW-0804">Transcription</keyword>
<sequence length="238" mass="27502">MSQILLLTNNPLNEQFFEERVHQLGHEVFTSKQMIEWCLVSRETQGFIQMFDLVVLSETLANAEVKELLTVLRTCGTPLLRKSDEPLDDADLAKWKEAGVTEWINSQPTLEVLREKLCYEGKRKEGNIVFLPKAEDKRPLSSFVLNESELKLFHILYQQQKQIVSREEICQQLWDRGKSNSTMSQLSVMVKHLKAKLASQNVDGPIIETFWGRGYRLADSVYDQVYLDGIDEPLLKQQ</sequence>
<evidence type="ECO:0000313" key="7">
    <source>
        <dbReference type="Proteomes" id="UP001254770"/>
    </source>
</evidence>
<feature type="domain" description="OmpR/PhoB-type" evidence="5">
    <location>
        <begin position="98"/>
        <end position="219"/>
    </location>
</feature>
<dbReference type="InterPro" id="IPR001867">
    <property type="entry name" value="OmpR/PhoB-type_DNA-bd"/>
</dbReference>
<dbReference type="RefSeq" id="WP_010743904.1">
    <property type="nucleotide sequence ID" value="NZ_CP081847.1"/>
</dbReference>
<evidence type="ECO:0000256" key="4">
    <source>
        <dbReference type="PROSITE-ProRule" id="PRU01091"/>
    </source>
</evidence>
<evidence type="ECO:0000256" key="1">
    <source>
        <dbReference type="ARBA" id="ARBA00023015"/>
    </source>
</evidence>
<gene>
    <name evidence="6" type="ORF">P7D69_16695</name>
</gene>
<evidence type="ECO:0000259" key="5">
    <source>
        <dbReference type="PROSITE" id="PS51755"/>
    </source>
</evidence>
<dbReference type="SUPFAM" id="SSF46894">
    <property type="entry name" value="C-terminal effector domain of the bipartite response regulators"/>
    <property type="match status" value="1"/>
</dbReference>
<proteinExistence type="predicted"/>
<dbReference type="GO" id="GO:0000160">
    <property type="term" value="P:phosphorelay signal transduction system"/>
    <property type="evidence" value="ECO:0007669"/>
    <property type="project" value="InterPro"/>
</dbReference>
<dbReference type="Gene3D" id="1.10.10.10">
    <property type="entry name" value="Winged helix-like DNA-binding domain superfamily/Winged helix DNA-binding domain"/>
    <property type="match status" value="1"/>
</dbReference>
<feature type="DNA-binding region" description="OmpR/PhoB-type" evidence="4">
    <location>
        <begin position="98"/>
        <end position="219"/>
    </location>
</feature>
<dbReference type="InterPro" id="IPR016032">
    <property type="entry name" value="Sig_transdc_resp-reg_C-effctor"/>
</dbReference>
<evidence type="ECO:0000256" key="2">
    <source>
        <dbReference type="ARBA" id="ARBA00023125"/>
    </source>
</evidence>
<keyword evidence="2 4" id="KW-0238">DNA-binding</keyword>
<dbReference type="Pfam" id="PF00486">
    <property type="entry name" value="Trans_reg_C"/>
    <property type="match status" value="1"/>
</dbReference>
<dbReference type="Proteomes" id="UP001254770">
    <property type="component" value="Unassembled WGS sequence"/>
</dbReference>
<dbReference type="AlphaFoldDB" id="A0AAW8TBM7"/>
<reference evidence="6" key="1">
    <citation type="submission" date="2023-03" db="EMBL/GenBank/DDBJ databases">
        <authorList>
            <person name="Shen W."/>
            <person name="Cai J."/>
        </authorList>
    </citation>
    <scope>NUCLEOTIDE SEQUENCE</scope>
    <source>
        <strain evidence="6">Y15</strain>
    </source>
</reference>
<dbReference type="SMART" id="SM00862">
    <property type="entry name" value="Trans_reg_C"/>
    <property type="match status" value="1"/>
</dbReference>
<keyword evidence="1" id="KW-0805">Transcription regulation</keyword>
<dbReference type="PROSITE" id="PS51755">
    <property type="entry name" value="OMPR_PHOB"/>
    <property type="match status" value="1"/>
</dbReference>
<dbReference type="GO" id="GO:0003677">
    <property type="term" value="F:DNA binding"/>
    <property type="evidence" value="ECO:0007669"/>
    <property type="project" value="UniProtKB-UniRule"/>
</dbReference>
<comment type="caution">
    <text evidence="6">The sequence shown here is derived from an EMBL/GenBank/DDBJ whole genome shotgun (WGS) entry which is preliminary data.</text>
</comment>
<evidence type="ECO:0000313" key="6">
    <source>
        <dbReference type="EMBL" id="MDT2545989.1"/>
    </source>
</evidence>
<accession>A0AAW8TBM7</accession>
<organism evidence="6 7">
    <name type="scientific">Enterococcus raffinosus</name>
    <dbReference type="NCBI Taxonomy" id="71452"/>
    <lineage>
        <taxon>Bacteria</taxon>
        <taxon>Bacillati</taxon>
        <taxon>Bacillota</taxon>
        <taxon>Bacilli</taxon>
        <taxon>Lactobacillales</taxon>
        <taxon>Enterococcaceae</taxon>
        <taxon>Enterococcus</taxon>
    </lineage>
</organism>